<dbReference type="InterPro" id="IPR000719">
    <property type="entry name" value="Prot_kinase_dom"/>
</dbReference>
<organism evidence="7 8">
    <name type="scientific">Thermobacillus composti (strain DSM 18247 / JCM 13945 / KWC4)</name>
    <dbReference type="NCBI Taxonomy" id="717605"/>
    <lineage>
        <taxon>Bacteria</taxon>
        <taxon>Bacillati</taxon>
        <taxon>Bacillota</taxon>
        <taxon>Bacilli</taxon>
        <taxon>Bacillales</taxon>
        <taxon>Paenibacillaceae</taxon>
        <taxon>Thermobacillus</taxon>
    </lineage>
</organism>
<dbReference type="STRING" id="717605.Theco_1732"/>
<name>L0EE30_THECK</name>
<evidence type="ECO:0000259" key="6">
    <source>
        <dbReference type="PROSITE" id="PS50011"/>
    </source>
</evidence>
<dbReference type="Pfam" id="PF00069">
    <property type="entry name" value="Pkinase"/>
    <property type="match status" value="1"/>
</dbReference>
<sequence length="554" mass="57484">MNWRGPSDAGRSPLPAPGEIVAERYAIIREAGRGGMSVVYEAADLKLGGKRRALKAMKPGTPYADEGGIGELRVLQRIDHPRLPQVIDVIPPAGGRPLMLVTDFVHGEPLTAAFARAGGKMEARQAAAIAIGICEALAYLHELRPPVVHFDVKPSNVMLDPALGVRLIDFGIAKLLGKGRGAALRLGTPGFAAPEQAAVGPCGPAADVYAVGALLYFLLSGGHAPKPGEHQFRGLEAGVPDPLLDVMARLLSRDPACRPSARQAAALLRQAAGGAAALPGLAAGADGAHSPAGEALPRPRLIGAASFSRGAGATLIAAILAAQLARSRPTALVEAPGGEPELLALLAGADAAGRRSGRPAPPPVSRRHVCWLDGPRLQVHALHPDTVIPAIEPDPYGAPEGAADAVTAMFAPERFSFPAASAAEPPLVIADLSSGWTAGGARKLAATCDVLLMVADPAVWRWTPQRQSAWCELARQREAAGRASVWIANQDARFPQRSAWLKLMPQPPAACVPQLAPGAWPSAVWSGKPLAGGGKLPAEVERCLRPVVDLLLNG</sequence>
<dbReference type="PROSITE" id="PS00108">
    <property type="entry name" value="PROTEIN_KINASE_ST"/>
    <property type="match status" value="1"/>
</dbReference>
<keyword evidence="5" id="KW-0067">ATP-binding</keyword>
<evidence type="ECO:0000256" key="2">
    <source>
        <dbReference type="ARBA" id="ARBA00022679"/>
    </source>
</evidence>
<dbReference type="PANTHER" id="PTHR43289">
    <property type="entry name" value="MITOGEN-ACTIVATED PROTEIN KINASE KINASE KINASE 20-RELATED"/>
    <property type="match status" value="1"/>
</dbReference>
<dbReference type="eggNOG" id="COG0515">
    <property type="taxonomic scope" value="Bacteria"/>
</dbReference>
<dbReference type="KEGG" id="tco:Theco_1732"/>
<keyword evidence="4 7" id="KW-0418">Kinase</keyword>
<evidence type="ECO:0000313" key="7">
    <source>
        <dbReference type="EMBL" id="AGA57864.1"/>
    </source>
</evidence>
<dbReference type="Gene3D" id="3.30.200.20">
    <property type="entry name" value="Phosphorylase Kinase, domain 1"/>
    <property type="match status" value="1"/>
</dbReference>
<gene>
    <name evidence="7" type="ordered locus">Theco_1732</name>
</gene>
<dbReference type="Gene3D" id="1.10.510.10">
    <property type="entry name" value="Transferase(Phosphotransferase) domain 1"/>
    <property type="match status" value="1"/>
</dbReference>
<evidence type="ECO:0000256" key="4">
    <source>
        <dbReference type="ARBA" id="ARBA00022777"/>
    </source>
</evidence>
<protein>
    <recommendedName>
        <fullName evidence="1">non-specific serine/threonine protein kinase</fullName>
        <ecNumber evidence="1">2.7.11.1</ecNumber>
    </recommendedName>
</protein>
<dbReference type="OrthoDB" id="9788659at2"/>
<keyword evidence="8" id="KW-1185">Reference proteome</keyword>
<dbReference type="PANTHER" id="PTHR43289:SF6">
    <property type="entry name" value="SERINE_THREONINE-PROTEIN KINASE NEKL-3"/>
    <property type="match status" value="1"/>
</dbReference>
<proteinExistence type="predicted"/>
<evidence type="ECO:0000313" key="8">
    <source>
        <dbReference type="Proteomes" id="UP000010795"/>
    </source>
</evidence>
<evidence type="ECO:0000256" key="1">
    <source>
        <dbReference type="ARBA" id="ARBA00012513"/>
    </source>
</evidence>
<dbReference type="GO" id="GO:0005524">
    <property type="term" value="F:ATP binding"/>
    <property type="evidence" value="ECO:0007669"/>
    <property type="project" value="UniProtKB-KW"/>
</dbReference>
<dbReference type="EMBL" id="CP003255">
    <property type="protein sequence ID" value="AGA57864.1"/>
    <property type="molecule type" value="Genomic_DNA"/>
</dbReference>
<dbReference type="GO" id="GO:0004674">
    <property type="term" value="F:protein serine/threonine kinase activity"/>
    <property type="evidence" value="ECO:0007669"/>
    <property type="project" value="UniProtKB-EC"/>
</dbReference>
<dbReference type="InterPro" id="IPR008271">
    <property type="entry name" value="Ser/Thr_kinase_AS"/>
</dbReference>
<feature type="domain" description="Protein kinase" evidence="6">
    <location>
        <begin position="25"/>
        <end position="268"/>
    </location>
</feature>
<dbReference type="EC" id="2.7.11.1" evidence="1"/>
<evidence type="ECO:0000256" key="3">
    <source>
        <dbReference type="ARBA" id="ARBA00022741"/>
    </source>
</evidence>
<dbReference type="AlphaFoldDB" id="L0EE30"/>
<reference evidence="8" key="1">
    <citation type="submission" date="2012-01" db="EMBL/GenBank/DDBJ databases">
        <title>Complete sequence of chromosome of Thermobacillus composti KWC4.</title>
        <authorList>
            <person name="Lucas S."/>
            <person name="Han J."/>
            <person name="Lapidus A."/>
            <person name="Cheng J.-F."/>
            <person name="Goodwin L."/>
            <person name="Pitluck S."/>
            <person name="Peters L."/>
            <person name="Ovchinnikova G."/>
            <person name="Teshima H."/>
            <person name="Detter J.C."/>
            <person name="Han C."/>
            <person name="Tapia R."/>
            <person name="Land M."/>
            <person name="Hauser L."/>
            <person name="Kyrpides N."/>
            <person name="Ivanova N."/>
            <person name="Pagani I."/>
            <person name="Anderson I."/>
            <person name="Woyke T."/>
        </authorList>
    </citation>
    <scope>NUCLEOTIDE SEQUENCE [LARGE SCALE GENOMIC DNA]</scope>
    <source>
        <strain evidence="8">DSM 18247 / JCM 13945 / KWC4</strain>
    </source>
</reference>
<keyword evidence="3" id="KW-0547">Nucleotide-binding</keyword>
<dbReference type="Proteomes" id="UP000010795">
    <property type="component" value="Chromosome"/>
</dbReference>
<dbReference type="HOGENOM" id="CLU_038253_0_0_9"/>
<dbReference type="PROSITE" id="PS50011">
    <property type="entry name" value="PROTEIN_KINASE_DOM"/>
    <property type="match status" value="1"/>
</dbReference>
<evidence type="ECO:0000256" key="5">
    <source>
        <dbReference type="ARBA" id="ARBA00022840"/>
    </source>
</evidence>
<dbReference type="SMART" id="SM00220">
    <property type="entry name" value="S_TKc"/>
    <property type="match status" value="1"/>
</dbReference>
<dbReference type="RefSeq" id="WP_015254615.1">
    <property type="nucleotide sequence ID" value="NC_019897.1"/>
</dbReference>
<dbReference type="SUPFAM" id="SSF56112">
    <property type="entry name" value="Protein kinase-like (PK-like)"/>
    <property type="match status" value="1"/>
</dbReference>
<dbReference type="InterPro" id="IPR011009">
    <property type="entry name" value="Kinase-like_dom_sf"/>
</dbReference>
<accession>L0EE30</accession>
<dbReference type="CDD" id="cd14014">
    <property type="entry name" value="STKc_PknB_like"/>
    <property type="match status" value="1"/>
</dbReference>
<keyword evidence="2" id="KW-0808">Transferase</keyword>